<feature type="compositionally biased region" description="Low complexity" evidence="1">
    <location>
        <begin position="191"/>
        <end position="202"/>
    </location>
</feature>
<gene>
    <name evidence="2" type="ORF">GCM10022222_63110</name>
</gene>
<reference evidence="3" key="1">
    <citation type="journal article" date="2019" name="Int. J. Syst. Evol. Microbiol.">
        <title>The Global Catalogue of Microorganisms (GCM) 10K type strain sequencing project: providing services to taxonomists for standard genome sequencing and annotation.</title>
        <authorList>
            <consortium name="The Broad Institute Genomics Platform"/>
            <consortium name="The Broad Institute Genome Sequencing Center for Infectious Disease"/>
            <person name="Wu L."/>
            <person name="Ma J."/>
        </authorList>
    </citation>
    <scope>NUCLEOTIDE SEQUENCE [LARGE SCALE GENOMIC DNA]</scope>
    <source>
        <strain evidence="3">JCM 16898</strain>
    </source>
</reference>
<feature type="compositionally biased region" description="Basic and acidic residues" evidence="1">
    <location>
        <begin position="233"/>
        <end position="250"/>
    </location>
</feature>
<comment type="caution">
    <text evidence="2">The sequence shown here is derived from an EMBL/GenBank/DDBJ whole genome shotgun (WGS) entry which is preliminary data.</text>
</comment>
<dbReference type="InterPro" id="IPR038332">
    <property type="entry name" value="PPE_sf"/>
</dbReference>
<protein>
    <recommendedName>
        <fullName evidence="4">PPE family protein</fullName>
    </recommendedName>
</protein>
<evidence type="ECO:0000313" key="3">
    <source>
        <dbReference type="Proteomes" id="UP001500689"/>
    </source>
</evidence>
<sequence>MDGKQIFDNFRGGDTSGLRAAAAKVRELSAAYLERAHGIKDLQDRMARSWTGASGEAAHAGAGPLETAFRESADPLDMTTASADTQASSFERSAHEVVDVPPRPERPQPWAAGLHAAAPLTGTTPAAVVPQSFQDGLAGHHAANETNVRVMEQYQGVTTNTKSVLPAQYRLVGPDPAPVRRAGGDGTSTQAAAADHGAAGTAVTPLPAAPAEPARGSGQAGAMAAAPGTGRGAADRRRDRPDYLVERDPESTFGADRPAAPPVLGEE</sequence>
<dbReference type="Gene3D" id="1.20.1260.20">
    <property type="entry name" value="PPE superfamily"/>
    <property type="match status" value="1"/>
</dbReference>
<dbReference type="SUPFAM" id="SSF140459">
    <property type="entry name" value="PE/PPE dimer-like"/>
    <property type="match status" value="1"/>
</dbReference>
<keyword evidence="3" id="KW-1185">Reference proteome</keyword>
<accession>A0ABP6XTP2</accession>
<evidence type="ECO:0008006" key="4">
    <source>
        <dbReference type="Google" id="ProtNLM"/>
    </source>
</evidence>
<dbReference type="RefSeq" id="WP_344866387.1">
    <property type="nucleotide sequence ID" value="NZ_BAAAZN010000016.1"/>
</dbReference>
<feature type="region of interest" description="Disordered" evidence="1">
    <location>
        <begin position="77"/>
        <end position="110"/>
    </location>
</feature>
<name>A0ABP6XTP2_9PSEU</name>
<dbReference type="Proteomes" id="UP001500689">
    <property type="component" value="Unassembled WGS sequence"/>
</dbReference>
<feature type="compositionally biased region" description="Low complexity" evidence="1">
    <location>
        <begin position="214"/>
        <end position="228"/>
    </location>
</feature>
<evidence type="ECO:0000313" key="2">
    <source>
        <dbReference type="EMBL" id="GAA3570403.1"/>
    </source>
</evidence>
<feature type="region of interest" description="Disordered" evidence="1">
    <location>
        <begin position="171"/>
        <end position="267"/>
    </location>
</feature>
<evidence type="ECO:0000256" key="1">
    <source>
        <dbReference type="SAM" id="MobiDB-lite"/>
    </source>
</evidence>
<feature type="compositionally biased region" description="Polar residues" evidence="1">
    <location>
        <begin position="79"/>
        <end position="91"/>
    </location>
</feature>
<organism evidence="2 3">
    <name type="scientific">Amycolatopsis ultiminotia</name>
    <dbReference type="NCBI Taxonomy" id="543629"/>
    <lineage>
        <taxon>Bacteria</taxon>
        <taxon>Bacillati</taxon>
        <taxon>Actinomycetota</taxon>
        <taxon>Actinomycetes</taxon>
        <taxon>Pseudonocardiales</taxon>
        <taxon>Pseudonocardiaceae</taxon>
        <taxon>Amycolatopsis</taxon>
    </lineage>
</organism>
<proteinExistence type="predicted"/>
<feature type="compositionally biased region" description="Basic and acidic residues" evidence="1">
    <location>
        <begin position="92"/>
        <end position="106"/>
    </location>
</feature>
<dbReference type="EMBL" id="BAAAZN010000016">
    <property type="protein sequence ID" value="GAA3570403.1"/>
    <property type="molecule type" value="Genomic_DNA"/>
</dbReference>